<dbReference type="GO" id="GO:0007165">
    <property type="term" value="P:signal transduction"/>
    <property type="evidence" value="ECO:0007669"/>
    <property type="project" value="InterPro"/>
</dbReference>
<dbReference type="Gene3D" id="1.25.10.10">
    <property type="entry name" value="Leucine-rich Repeat Variant"/>
    <property type="match status" value="1"/>
</dbReference>
<accession>A0A5J4W6B4</accession>
<dbReference type="GO" id="GO:0000159">
    <property type="term" value="C:protein phosphatase type 2A complex"/>
    <property type="evidence" value="ECO:0007669"/>
    <property type="project" value="InterPro"/>
</dbReference>
<protein>
    <submittedName>
        <fullName evidence="1">Uncharacterized protein</fullName>
    </submittedName>
</protein>
<sequence>MLDDYEQGETKVSKLDGNHSRAWEVIPDIQSFSGAKLQPQILIDLLSSCCSQVNWHDTASEEEFKSRKRKGQYLVQIIEYIRQNQRTQVTLNMNSDSQSIFPTETWIYIRRLIDSNIFRSISAPDRITTHASYIGLEDPVQYIDWNHLDLIYSILLSFIVAPEVNPRISSRKMKFKADSNQLTTNQFLDQKNAQIEKEQDIGDGWILQGIIDTEFVENIILMMDSEDQREREAIKVIVHRQSIQDIQIIECQQDPQFRIYSLRIYTTPFALMALLNYQKSQPQYLQDLPIHINQII</sequence>
<comment type="caution">
    <text evidence="1">The sequence shown here is derived from an EMBL/GenBank/DDBJ whole genome shotgun (WGS) entry which is preliminary data.</text>
</comment>
<dbReference type="InterPro" id="IPR002554">
    <property type="entry name" value="PP2A_B56"/>
</dbReference>
<evidence type="ECO:0000313" key="1">
    <source>
        <dbReference type="EMBL" id="KAA6390491.1"/>
    </source>
</evidence>
<dbReference type="SUPFAM" id="SSF48371">
    <property type="entry name" value="ARM repeat"/>
    <property type="match status" value="1"/>
</dbReference>
<organism evidence="1 2">
    <name type="scientific">Streblomastix strix</name>
    <dbReference type="NCBI Taxonomy" id="222440"/>
    <lineage>
        <taxon>Eukaryota</taxon>
        <taxon>Metamonada</taxon>
        <taxon>Preaxostyla</taxon>
        <taxon>Oxymonadida</taxon>
        <taxon>Streblomastigidae</taxon>
        <taxon>Streblomastix</taxon>
    </lineage>
</organism>
<dbReference type="GO" id="GO:0019888">
    <property type="term" value="F:protein phosphatase regulator activity"/>
    <property type="evidence" value="ECO:0007669"/>
    <property type="project" value="InterPro"/>
</dbReference>
<evidence type="ECO:0000313" key="2">
    <source>
        <dbReference type="Proteomes" id="UP000324800"/>
    </source>
</evidence>
<dbReference type="InterPro" id="IPR011989">
    <property type="entry name" value="ARM-like"/>
</dbReference>
<dbReference type="PANTHER" id="PTHR10257">
    <property type="entry name" value="SERINE/THREONINE PROTEIN PHOSPHATASE 2A PP2A REGULATORY SUBUNIT B"/>
    <property type="match status" value="1"/>
</dbReference>
<dbReference type="OrthoDB" id="10264446at2759"/>
<dbReference type="Proteomes" id="UP000324800">
    <property type="component" value="Unassembled WGS sequence"/>
</dbReference>
<dbReference type="Pfam" id="PF01603">
    <property type="entry name" value="B56"/>
    <property type="match status" value="1"/>
</dbReference>
<dbReference type="PANTHER" id="PTHR10257:SF3">
    <property type="entry name" value="SERINE_THREONINE-PROTEIN PHOSPHATASE 2A 56 KDA REGULATORY SUBUNIT GAMMA ISOFORM"/>
    <property type="match status" value="1"/>
</dbReference>
<dbReference type="AlphaFoldDB" id="A0A5J4W6B4"/>
<dbReference type="EMBL" id="SNRW01003202">
    <property type="protein sequence ID" value="KAA6390491.1"/>
    <property type="molecule type" value="Genomic_DNA"/>
</dbReference>
<gene>
    <name evidence="1" type="ORF">EZS28_013984</name>
</gene>
<proteinExistence type="predicted"/>
<reference evidence="1 2" key="1">
    <citation type="submission" date="2019-03" db="EMBL/GenBank/DDBJ databases">
        <title>Single cell metagenomics reveals metabolic interactions within the superorganism composed of flagellate Streblomastix strix and complex community of Bacteroidetes bacteria on its surface.</title>
        <authorList>
            <person name="Treitli S.C."/>
            <person name="Kolisko M."/>
            <person name="Husnik F."/>
            <person name="Keeling P."/>
            <person name="Hampl V."/>
        </authorList>
    </citation>
    <scope>NUCLEOTIDE SEQUENCE [LARGE SCALE GENOMIC DNA]</scope>
    <source>
        <strain evidence="1">ST1C</strain>
    </source>
</reference>
<name>A0A5J4W6B4_9EUKA</name>
<dbReference type="InterPro" id="IPR016024">
    <property type="entry name" value="ARM-type_fold"/>
</dbReference>